<sequence length="364" mass="41441">MLYCGFKGPPRALPSRHILPLSTLEQPWNNLGIQHDHMVNTVASLLRLTLTRKPFRIKMTKAKRSLSTTDKEAKRAKRVKTEETAVEEKQKQRIETVEEKDEPSAKHVIKSGDKKFKAYSSFVEESPFPEFKHPTPRECEVANEVLQEMHGEEVTKEFEDENTPETIPHVLDAMIVAILSQATSWSNAKRAMNSMKKVYGSIFAYEKIMEGGKDKLQETIRCGGLHIRKSMIIMTILKQAKERHGEWDLDHMFELTDEEAMKELLAFSYIGPKSASVVMGWCLKRNPFTVDTHVYRIAGLWGWRPSTATREKTQSHLELMIPARYKFSLHFLLIQHGRSCPACIGGSKGGQKCTAAAKMKALLK</sequence>
<dbReference type="PANTHER" id="PTHR47203:SF1">
    <property type="entry name" value="HYPOTHETICAL BASE EXCISION DNA REPAIR PROTEIN (EUROFUNG)"/>
    <property type="match status" value="1"/>
</dbReference>
<evidence type="ECO:0000313" key="3">
    <source>
        <dbReference type="EMBL" id="THV55770.1"/>
    </source>
</evidence>
<dbReference type="SUPFAM" id="SSF48150">
    <property type="entry name" value="DNA-glycosylase"/>
    <property type="match status" value="1"/>
</dbReference>
<dbReference type="InterPro" id="IPR023170">
    <property type="entry name" value="HhH_base_excis_C"/>
</dbReference>
<dbReference type="GO" id="GO:0006285">
    <property type="term" value="P:base-excision repair, AP site formation"/>
    <property type="evidence" value="ECO:0007669"/>
    <property type="project" value="UniProtKB-ARBA"/>
</dbReference>
<feature type="domain" description="HhH-GPD" evidence="2">
    <location>
        <begin position="179"/>
        <end position="339"/>
    </location>
</feature>
<reference evidence="3 4" key="1">
    <citation type="submission" date="2017-12" db="EMBL/GenBank/DDBJ databases">
        <title>Comparative genomics of Botrytis spp.</title>
        <authorList>
            <person name="Valero-Jimenez C.A."/>
            <person name="Tapia P."/>
            <person name="Veloso J."/>
            <person name="Silva-Moreno E."/>
            <person name="Staats M."/>
            <person name="Valdes J.H."/>
            <person name="Van Kan J.A.L."/>
        </authorList>
    </citation>
    <scope>NUCLEOTIDE SEQUENCE [LARGE SCALE GENOMIC DNA]</scope>
    <source>
        <strain evidence="3 4">MUCL435</strain>
    </source>
</reference>
<gene>
    <name evidence="3" type="ORF">BGAL_0003g00120</name>
</gene>
<dbReference type="Gene3D" id="1.10.340.30">
    <property type="entry name" value="Hypothetical protein, domain 2"/>
    <property type="match status" value="1"/>
</dbReference>
<evidence type="ECO:0000313" key="4">
    <source>
        <dbReference type="Proteomes" id="UP000308671"/>
    </source>
</evidence>
<dbReference type="Pfam" id="PF00730">
    <property type="entry name" value="HhH-GPD"/>
    <property type="match status" value="1"/>
</dbReference>
<dbReference type="AlphaFoldDB" id="A0A4S8RD81"/>
<comment type="caution">
    <text evidence="3">The sequence shown here is derived from an EMBL/GenBank/DDBJ whole genome shotgun (WGS) entry which is preliminary data.</text>
</comment>
<dbReference type="CDD" id="cd00056">
    <property type="entry name" value="ENDO3c"/>
    <property type="match status" value="1"/>
</dbReference>
<organism evidence="3 4">
    <name type="scientific">Botrytis galanthina</name>
    <dbReference type="NCBI Taxonomy" id="278940"/>
    <lineage>
        <taxon>Eukaryota</taxon>
        <taxon>Fungi</taxon>
        <taxon>Dikarya</taxon>
        <taxon>Ascomycota</taxon>
        <taxon>Pezizomycotina</taxon>
        <taxon>Leotiomycetes</taxon>
        <taxon>Helotiales</taxon>
        <taxon>Sclerotiniaceae</taxon>
        <taxon>Botrytis</taxon>
    </lineage>
</organism>
<dbReference type="SMART" id="SM00478">
    <property type="entry name" value="ENDO3c"/>
    <property type="match status" value="1"/>
</dbReference>
<proteinExistence type="predicted"/>
<dbReference type="InterPro" id="IPR011257">
    <property type="entry name" value="DNA_glycosylase"/>
</dbReference>
<evidence type="ECO:0000259" key="2">
    <source>
        <dbReference type="SMART" id="SM00478"/>
    </source>
</evidence>
<feature type="region of interest" description="Disordered" evidence="1">
    <location>
        <begin position="62"/>
        <end position="91"/>
    </location>
</feature>
<keyword evidence="4" id="KW-1185">Reference proteome</keyword>
<dbReference type="PANTHER" id="PTHR47203">
    <property type="match status" value="1"/>
</dbReference>
<dbReference type="GO" id="GO:0000702">
    <property type="term" value="F:oxidized base lesion DNA N-glycosylase activity"/>
    <property type="evidence" value="ECO:0007669"/>
    <property type="project" value="UniProtKB-ARBA"/>
</dbReference>
<feature type="compositionally biased region" description="Basic and acidic residues" evidence="1">
    <location>
        <begin position="69"/>
        <end position="91"/>
    </location>
</feature>
<dbReference type="InterPro" id="IPR003265">
    <property type="entry name" value="HhH-GPD_domain"/>
</dbReference>
<evidence type="ECO:0000256" key="1">
    <source>
        <dbReference type="SAM" id="MobiDB-lite"/>
    </source>
</evidence>
<protein>
    <recommendedName>
        <fullName evidence="2">HhH-GPD domain-containing protein</fullName>
    </recommendedName>
</protein>
<dbReference type="EMBL" id="PQXL01000003">
    <property type="protein sequence ID" value="THV55770.1"/>
    <property type="molecule type" value="Genomic_DNA"/>
</dbReference>
<dbReference type="OrthoDB" id="5607at2759"/>
<accession>A0A4S8RD81</accession>
<name>A0A4S8RD81_9HELO</name>
<dbReference type="Gene3D" id="1.10.1670.10">
    <property type="entry name" value="Helix-hairpin-Helix base-excision DNA repair enzymes (C-terminal)"/>
    <property type="match status" value="1"/>
</dbReference>
<dbReference type="Proteomes" id="UP000308671">
    <property type="component" value="Unassembled WGS sequence"/>
</dbReference>